<evidence type="ECO:0000256" key="1">
    <source>
        <dbReference type="SAM" id="MobiDB-lite"/>
    </source>
</evidence>
<reference evidence="3" key="1">
    <citation type="submission" date="2011-07" db="EMBL/GenBank/DDBJ databases">
        <title>Divergent evolution of antigenic variation in African trypanosomes.</title>
        <authorList>
            <person name="Jackson A.P."/>
            <person name="Berry A."/>
            <person name="Allison H.C."/>
            <person name="Burton P."/>
            <person name="Anderson J."/>
            <person name="Aslett M."/>
            <person name="Brown R."/>
            <person name="Corton N."/>
            <person name="Harris D."/>
            <person name="Hauser H."/>
            <person name="Gamble J."/>
            <person name="Gilderthorp R."/>
            <person name="McQuillan J."/>
            <person name="Quail M.A."/>
            <person name="Sanders M."/>
            <person name="Van Tonder A."/>
            <person name="Ginger M.L."/>
            <person name="Donelson J.E."/>
            <person name="Field M.C."/>
            <person name="Barry J.D."/>
            <person name="Berriman M."/>
            <person name="Hertz-Fowler C."/>
        </authorList>
    </citation>
    <scope>NUCLEOTIDE SEQUENCE [LARGE SCALE GENOMIC DNA]</scope>
    <source>
        <strain evidence="3">IL3000</strain>
    </source>
</reference>
<keyword evidence="3" id="KW-1185">Reference proteome</keyword>
<feature type="compositionally biased region" description="Basic and acidic residues" evidence="1">
    <location>
        <begin position="114"/>
        <end position="132"/>
    </location>
</feature>
<dbReference type="AlphaFoldDB" id="F9WIA3"/>
<gene>
    <name evidence="2" type="ORF">TCIL3000_0_19070</name>
</gene>
<feature type="region of interest" description="Disordered" evidence="1">
    <location>
        <begin position="598"/>
        <end position="658"/>
    </location>
</feature>
<protein>
    <submittedName>
        <fullName evidence="2">WGS project CAEQ00000000 data, annotated contig 755</fullName>
    </submittedName>
</protein>
<sequence length="799" mass="89584">MTQNSAGSDTMSCLRWVKYEDVYYAAIIVPAEEAPMDVPSGHQFVYFLGSESASVVPLADVEPFDTTNEERMNNPAAAEGVLVAKQLIMGAEGATSGDAEGLEDEEEWSAMPIKAEDRRKQSRSKDQREVARRKGTKGLSLARPRQKKSRKAISHDNEEDDGDSFTEGASSSSGSGASTGSISDNEEEDSDQQAHWRHMEKDLGAVKTSTRGKRGLTQPGHTSHSGARAKNYLGIFDTPIGSPAAPFLAEIHHHYHRILAEAAAKGCVVNMQESEVVRAVEVKVLAVRSEIMHLKQLLQNVEEENKGHPESSEVITIRNRVREMENDFNVEEFVKQQVRIQEVPAKNSERRRNAGLTNLYSFVDASMGYLLDVAAPHALPRESSYKLLQVYREQRNRRDKLIEIHQGLGKLGLMVPKTRVMEKWRRSRELMVLEPMREKQPASRRFSETLAKVDRHAMKRLSASYDAKGATTQLQQRRPVVIYNFHSLQNEGEKQDEAIRDDKGLFPNYHLGLDESLIASGVDNMGNSEAAPTQLQAPLISPLQTNFDPREVFASGANQNLLEGLNSEMYGVDSVQYSQSLRLPSQETMWERSEMHDGASQIHQHRRMQRSARSSRAVSMSRASSRASSVMREASIATSRRRARSIASSVRGDHRTPNDWRGSAKRVILEQLTLYLRGIRGKPAVLREEDFSKTAKKLLERAVSRESERKGISMSLQANNASIPFTKDAEARLRKSVDSYVQRYFIANQAHSTKQGINDDADNNGGMRYGVTQRRDDEDETRSVTVTRNRATDSPVYDQ</sequence>
<dbReference type="CDD" id="cd05162">
    <property type="entry name" value="PWWP"/>
    <property type="match status" value="1"/>
</dbReference>
<feature type="compositionally biased region" description="Low complexity" evidence="1">
    <location>
        <begin position="611"/>
        <end position="638"/>
    </location>
</feature>
<comment type="caution">
    <text evidence="2">The sequence shown here is derived from an EMBL/GenBank/DDBJ whole genome shotgun (WGS) entry which is preliminary data.</text>
</comment>
<feature type="compositionally biased region" description="Basic and acidic residues" evidence="1">
    <location>
        <begin position="192"/>
        <end position="204"/>
    </location>
</feature>
<evidence type="ECO:0000313" key="3">
    <source>
        <dbReference type="Proteomes" id="UP000000702"/>
    </source>
</evidence>
<reference evidence="2 3" key="2">
    <citation type="journal article" date="2012" name="Proc. Natl. Acad. Sci. U.S.A.">
        <title>Antigenic diversity is generated by distinct evolutionary mechanisms in African trypanosome species.</title>
        <authorList>
            <person name="Jackson A.P."/>
            <person name="Berry A."/>
            <person name="Aslett M."/>
            <person name="Allison H.C."/>
            <person name="Burton P."/>
            <person name="Vavrova-Anderson J."/>
            <person name="Brown R."/>
            <person name="Browne H."/>
            <person name="Corton N."/>
            <person name="Hauser H."/>
            <person name="Gamble J."/>
            <person name="Gilderthorp R."/>
            <person name="Marcello L."/>
            <person name="McQuillan J."/>
            <person name="Otto T.D."/>
            <person name="Quail M.A."/>
            <person name="Sanders M.J."/>
            <person name="van Tonder A."/>
            <person name="Ginger M.L."/>
            <person name="Field M.C."/>
            <person name="Barry J.D."/>
            <person name="Hertz-Fowler C."/>
            <person name="Berriman M."/>
        </authorList>
    </citation>
    <scope>NUCLEOTIDE SEQUENCE [LARGE SCALE GENOMIC DNA]</scope>
    <source>
        <strain evidence="2 3">IL3000</strain>
    </source>
</reference>
<dbReference type="OMA" id="WPHNDEA"/>
<feature type="region of interest" description="Disordered" evidence="1">
    <location>
        <begin position="94"/>
        <end position="227"/>
    </location>
</feature>
<organism evidence="2 3">
    <name type="scientific">Trypanosoma congolense (strain IL3000)</name>
    <dbReference type="NCBI Taxonomy" id="1068625"/>
    <lineage>
        <taxon>Eukaryota</taxon>
        <taxon>Discoba</taxon>
        <taxon>Euglenozoa</taxon>
        <taxon>Kinetoplastea</taxon>
        <taxon>Metakinetoplastina</taxon>
        <taxon>Trypanosomatida</taxon>
        <taxon>Trypanosomatidae</taxon>
        <taxon>Trypanosoma</taxon>
        <taxon>Nannomonas</taxon>
    </lineage>
</organism>
<dbReference type="VEuPathDB" id="TriTrypDB:TcIL3000_0_19070"/>
<dbReference type="EMBL" id="CAEQ01002553">
    <property type="protein sequence ID" value="CCD17048.1"/>
    <property type="molecule type" value="Genomic_DNA"/>
</dbReference>
<feature type="compositionally biased region" description="Low complexity" evidence="1">
    <location>
        <begin position="165"/>
        <end position="183"/>
    </location>
</feature>
<evidence type="ECO:0000313" key="2">
    <source>
        <dbReference type="EMBL" id="CCD17048.1"/>
    </source>
</evidence>
<name>F9WIA3_TRYCI</name>
<dbReference type="Proteomes" id="UP000000702">
    <property type="component" value="Unassembled WGS sequence"/>
</dbReference>
<feature type="region of interest" description="Disordered" evidence="1">
    <location>
        <begin position="755"/>
        <end position="799"/>
    </location>
</feature>
<proteinExistence type="predicted"/>
<accession>F9WIA3</accession>